<dbReference type="GO" id="GO:0031145">
    <property type="term" value="P:anaphase-promoting complex-dependent catabolic process"/>
    <property type="evidence" value="ECO:0007669"/>
    <property type="project" value="TreeGrafter"/>
</dbReference>
<dbReference type="InterPro" id="IPR011989">
    <property type="entry name" value="ARM-like"/>
</dbReference>
<feature type="compositionally biased region" description="Acidic residues" evidence="6">
    <location>
        <begin position="512"/>
        <end position="528"/>
    </location>
</feature>
<evidence type="ECO:0000256" key="3">
    <source>
        <dbReference type="ARBA" id="ARBA00022737"/>
    </source>
</evidence>
<evidence type="ECO:0000313" key="10">
    <source>
        <dbReference type="Proteomes" id="UP000756132"/>
    </source>
</evidence>
<organism evidence="9 10">
    <name type="scientific">Passalora fulva</name>
    <name type="common">Tomato leaf mold</name>
    <name type="synonym">Cladosporium fulvum</name>
    <dbReference type="NCBI Taxonomy" id="5499"/>
    <lineage>
        <taxon>Eukaryota</taxon>
        <taxon>Fungi</taxon>
        <taxon>Dikarya</taxon>
        <taxon>Ascomycota</taxon>
        <taxon>Pezizomycotina</taxon>
        <taxon>Dothideomycetes</taxon>
        <taxon>Dothideomycetidae</taxon>
        <taxon>Mycosphaerellales</taxon>
        <taxon>Mycosphaerellaceae</taxon>
        <taxon>Fulvia</taxon>
    </lineage>
</organism>
<dbReference type="Pfam" id="PF12859">
    <property type="entry name" value="ANAPC1"/>
    <property type="match status" value="1"/>
</dbReference>
<dbReference type="Proteomes" id="UP000756132">
    <property type="component" value="Chromosome 11"/>
</dbReference>
<dbReference type="GO" id="GO:0051301">
    <property type="term" value="P:cell division"/>
    <property type="evidence" value="ECO:0007669"/>
    <property type="project" value="UniProtKB-KW"/>
</dbReference>
<dbReference type="OrthoDB" id="26401at2759"/>
<keyword evidence="5" id="KW-0131">Cell cycle</keyword>
<evidence type="ECO:0000259" key="8">
    <source>
        <dbReference type="Pfam" id="PF21282"/>
    </source>
</evidence>
<dbReference type="GO" id="GO:0005680">
    <property type="term" value="C:anaphase-promoting complex"/>
    <property type="evidence" value="ECO:0007669"/>
    <property type="project" value="InterPro"/>
</dbReference>
<keyword evidence="4" id="KW-0498">Mitosis</keyword>
<evidence type="ECO:0000256" key="2">
    <source>
        <dbReference type="ARBA" id="ARBA00022618"/>
    </source>
</evidence>
<keyword evidence="3" id="KW-0677">Repeat</keyword>
<gene>
    <name evidence="9" type="ORF">CLAFUR5_13253</name>
</gene>
<dbReference type="InterPro" id="IPR048971">
    <property type="entry name" value="Apc1_3rd"/>
</dbReference>
<dbReference type="InterPro" id="IPR049255">
    <property type="entry name" value="Apc1_N"/>
</dbReference>
<feature type="compositionally biased region" description="Polar residues" evidence="6">
    <location>
        <begin position="500"/>
        <end position="511"/>
    </location>
</feature>
<feature type="compositionally biased region" description="Polar residues" evidence="6">
    <location>
        <begin position="456"/>
        <end position="474"/>
    </location>
</feature>
<dbReference type="GO" id="GO:0060090">
    <property type="term" value="F:molecular adaptor activity"/>
    <property type="evidence" value="ECO:0007669"/>
    <property type="project" value="TreeGrafter"/>
</dbReference>
<evidence type="ECO:0000256" key="1">
    <source>
        <dbReference type="ARBA" id="ARBA00010547"/>
    </source>
</evidence>
<feature type="compositionally biased region" description="Polar residues" evidence="6">
    <location>
        <begin position="415"/>
        <end position="424"/>
    </location>
</feature>
<dbReference type="Pfam" id="PF21282">
    <property type="entry name" value="APC1_3rd"/>
    <property type="match status" value="1"/>
</dbReference>
<keyword evidence="2" id="KW-0132">Cell division</keyword>
<sequence length="1966" mass="216051">MAAVKSLGVHTPAALSYLVDEGFLPPDPRQDQYQWTTWLTTEGGEDVEEELLTTSRVVVWSRGKLIRNVYRFDGEPEDVLQAVLTSFPLNSPASAERHPLKAEATLLEASIRPHLATETGNRTHQPRPTASGRALVVLLKTKAHIYFLSGSNHIVDLPFELERAFAAPRGIVLQRKRTAQPSLPPTPQLPRAPPNSFFFSSQAQQPNASFRHSLSPSLVKSFAKTNFAQVKPYQPSPLGAITRLDALFQEVITSSGTLIDEDVTNIYSLTDPLSDLGVVTFSLQHHRPRLYSKSQAGLSVEFEGLDPAEEVFYVSAQDELDQQQIDSRGVLTLLATFNADISTVTIWHGWYVEEKSLKELMKLHADQKEAKARRRSSFLNAGIGTGAATPGLRRRDGTRESFAGGGVLPGDPAISQATALSRNLTRQEEEQAMASQMDPDYQPVTSQPVREPRRVSSMNADVRASQTTVNASFTGTGGRRATSFGGPNTRRSLTHRKSRGSTPGSAYGQSQGDDETMDVDDTFEFDNDESSDDILRHMRATFEASGMDTTFGSADEGFKRELVVRKIHSFPLGVSTSSQGTSRKSADTLKLATILEPNDGRAADHKLGLYLHDMVTGDVQHVLLKIKQRKLWPEIPGSDLLAIPLLVSEEQLHPCEDILKLQDSRMSGVLCGRSRGMFLAAAAHLICPLPTPAAYKVYNSLDVPASNGDMETGKNRVLGQSLGFAKLKHAGIKGTYDEVSKDGIHHRLELQFRPRGSVVQELLDLCSLVLPQHIAVDLSKTWCVCHARVNQETGTLRGTKASTEMIALVAALFAVVIELLDSKARASLNLSGIAAGRSSGMIDEAAYELRRAEHDRTIRTASAWSWLPPKRRSPRRRSSGSIDRGKDQMLVIAAALADEISTTATAPSISDKPSKPDCAEVAAKLMLVLHIYMQEQKLNVLCKPQHHSSIAAVIAQLGSWLNLSDWSSGHRTYLNLEGASDELWAYVSTKKSHEVGFANLEPPLSVFAWFEQSLQAGSAPHMPTVSTIAAMGTGAMRRSNEASRMNKMTPRLAALSAMLEHSQGLSAHPVAVVEGLFKHGLTFDILEALPESMAAPFKEAIARCEKTPPTTWLDDLLQLVGRADLANSKMQILAMAKAPPNALITTRDVTTACSAVEHPTPHGKTKEAGRHSVSQLIFHEDRRLVDATSLMHFNSIQVAQCPKQPEWDEAVHFEIQRKVMHFVTIRMIALPAGDGMIHFDSQAPLLTEKYHLPGFNSSCLMQPMGHTMTTDRSGLTEEKVNWAYFHAGASAGLRISRHAEGIDTSWIAFNKPNELTNRHAGLLLALGLSGHLRQLAKWLSFKYLTPKHTMTSIGLLLGLSASYLGTMDGLITRMLSVHITRMLPLGAAELNVSPATQTAGLMGIGLLYYNSQHRRMSEIMLSEIESMDVEDPDSGPDPLRDESYRLAAGFALGFINLGKGNDLRGLHGMQLPERLLATAVGPRPVHAVHVFDRATAGAVMATALVFMKTGDRAIANKVDIPDTEAQYAHVRPDVLMLRAIARHVILWDDIEAKGTRDDGYAIWIDENMPTCYKSRIMQVARDFSITRAINSYHIPVFNIYTGLAFALGLKYAGTGNTLARDEILSVLKIFYRFDAAEAYFFDAKLGRSALKRCIDVLALSAATVMAGTGDLDTFRWLRRLHGRTDPETTYGSHLAAHLAIGVLFLGGGTITLGTSNLAIASLMVAFYPLFPMDVHDNRVHLQAFRHLWVFAAESRCIVVEDIDTQRPIHMPIKLLMKDGSRKSMQAPCLLPDLDSIKSVQTDNSAYWKVTLDFVGNPDHLTQFRKDQRVFVRRCPATEAHNSVFTATLAALTDTVSTQASSQQIWNVLANLPAFKDLDRADFELLLPPDIQSSVYSNERSTVVDDRLVLNSAVASNDGDALWNLRVLFAWAEKAKQEGDGKVRWIGEEVIEALKAGIEERNRPAVA</sequence>
<evidence type="ECO:0000256" key="4">
    <source>
        <dbReference type="ARBA" id="ARBA00022776"/>
    </source>
</evidence>
<evidence type="ECO:0000313" key="9">
    <source>
        <dbReference type="EMBL" id="UJO24053.1"/>
    </source>
</evidence>
<feature type="region of interest" description="Disordered" evidence="6">
    <location>
        <begin position="385"/>
        <end position="528"/>
    </location>
</feature>
<comment type="similarity">
    <text evidence="1">Belongs to the APC1 family.</text>
</comment>
<name>A0A9Q8UVK4_PASFU</name>
<dbReference type="GeneID" id="71993131"/>
<dbReference type="GO" id="GO:0070979">
    <property type="term" value="P:protein K11-linked ubiquitination"/>
    <property type="evidence" value="ECO:0007669"/>
    <property type="project" value="TreeGrafter"/>
</dbReference>
<keyword evidence="10" id="KW-1185">Reference proteome</keyword>
<evidence type="ECO:0000256" key="5">
    <source>
        <dbReference type="ARBA" id="ARBA00023306"/>
    </source>
</evidence>
<dbReference type="FunFam" id="1.25.10.10:FF:000217">
    <property type="entry name" value="20S cyclosome subunit (APC1/BimE)"/>
    <property type="match status" value="1"/>
</dbReference>
<accession>A0A9Q8UVK4</accession>
<evidence type="ECO:0000256" key="6">
    <source>
        <dbReference type="SAM" id="MobiDB-lite"/>
    </source>
</evidence>
<proteinExistence type="inferred from homology"/>
<dbReference type="PANTHER" id="PTHR12827:SF3">
    <property type="entry name" value="ANAPHASE-PROMOTING COMPLEX SUBUNIT 1"/>
    <property type="match status" value="1"/>
</dbReference>
<dbReference type="RefSeq" id="XP_047768419.1">
    <property type="nucleotide sequence ID" value="XM_047912401.1"/>
</dbReference>
<reference evidence="9" key="1">
    <citation type="submission" date="2021-12" db="EMBL/GenBank/DDBJ databases">
        <authorList>
            <person name="Zaccaron A."/>
            <person name="Stergiopoulos I."/>
        </authorList>
    </citation>
    <scope>NUCLEOTIDE SEQUENCE</scope>
    <source>
        <strain evidence="9">Race5_Kim</strain>
    </source>
</reference>
<dbReference type="EMBL" id="CP090173">
    <property type="protein sequence ID" value="UJO24053.1"/>
    <property type="molecule type" value="Genomic_DNA"/>
</dbReference>
<dbReference type="InterPro" id="IPR024990">
    <property type="entry name" value="Apc1"/>
</dbReference>
<feature type="domain" description="Anaphase-promoting complex subunit 1 beta-sandwich" evidence="8">
    <location>
        <begin position="1755"/>
        <end position="1833"/>
    </location>
</feature>
<dbReference type="KEGG" id="ffu:CLAFUR5_13253"/>
<dbReference type="PANTHER" id="PTHR12827">
    <property type="entry name" value="MEIOTIC CHECKPOINT REGULATOR TSG24 FAMILY MEMBER"/>
    <property type="match status" value="1"/>
</dbReference>
<dbReference type="GO" id="GO:0007091">
    <property type="term" value="P:metaphase/anaphase transition of mitotic cell cycle"/>
    <property type="evidence" value="ECO:0007669"/>
    <property type="project" value="TreeGrafter"/>
</dbReference>
<protein>
    <submittedName>
        <fullName evidence="9">Negative regulator of mitosis</fullName>
    </submittedName>
</protein>
<dbReference type="Gene3D" id="1.25.10.10">
    <property type="entry name" value="Leucine-rich Repeat Variant"/>
    <property type="match status" value="2"/>
</dbReference>
<dbReference type="OMA" id="YIGTMDS"/>
<evidence type="ECO:0000259" key="7">
    <source>
        <dbReference type="Pfam" id="PF12859"/>
    </source>
</evidence>
<feature type="domain" description="Anaphase-promoting complex subunit 1 N-terminal" evidence="7">
    <location>
        <begin position="30"/>
        <end position="811"/>
    </location>
</feature>
<reference evidence="9" key="2">
    <citation type="journal article" date="2022" name="Microb. Genom.">
        <title>A chromosome-scale genome assembly of the tomato pathogen Cladosporium fulvum reveals a compartmentalized genome architecture and the presence of a dispensable chromosome.</title>
        <authorList>
            <person name="Zaccaron A.Z."/>
            <person name="Chen L.H."/>
            <person name="Samaras A."/>
            <person name="Stergiopoulos I."/>
        </authorList>
    </citation>
    <scope>NUCLEOTIDE SEQUENCE</scope>
    <source>
        <strain evidence="9">Race5_Kim</strain>
    </source>
</reference>